<name>A0A4C1Z7X7_EUMVA</name>
<dbReference type="Proteomes" id="UP000299102">
    <property type="component" value="Unassembled WGS sequence"/>
</dbReference>
<proteinExistence type="predicted"/>
<dbReference type="EMBL" id="BGZK01001639">
    <property type="protein sequence ID" value="GBP83790.1"/>
    <property type="molecule type" value="Genomic_DNA"/>
</dbReference>
<keyword evidence="2" id="KW-1185">Reference proteome</keyword>
<protein>
    <submittedName>
        <fullName evidence="1">Uncharacterized protein</fullName>
    </submittedName>
</protein>
<evidence type="ECO:0000313" key="2">
    <source>
        <dbReference type="Proteomes" id="UP000299102"/>
    </source>
</evidence>
<organism evidence="1 2">
    <name type="scientific">Eumeta variegata</name>
    <name type="common">Bagworm moth</name>
    <name type="synonym">Eumeta japonica</name>
    <dbReference type="NCBI Taxonomy" id="151549"/>
    <lineage>
        <taxon>Eukaryota</taxon>
        <taxon>Metazoa</taxon>
        <taxon>Ecdysozoa</taxon>
        <taxon>Arthropoda</taxon>
        <taxon>Hexapoda</taxon>
        <taxon>Insecta</taxon>
        <taxon>Pterygota</taxon>
        <taxon>Neoptera</taxon>
        <taxon>Endopterygota</taxon>
        <taxon>Lepidoptera</taxon>
        <taxon>Glossata</taxon>
        <taxon>Ditrysia</taxon>
        <taxon>Tineoidea</taxon>
        <taxon>Psychidae</taxon>
        <taxon>Oiketicinae</taxon>
        <taxon>Eumeta</taxon>
    </lineage>
</organism>
<dbReference type="AlphaFoldDB" id="A0A4C1Z7X7"/>
<gene>
    <name evidence="1" type="ORF">EVAR_59856_1</name>
</gene>
<accession>A0A4C1Z7X7</accession>
<sequence>MDYLRQERGKEIMVKRQASSTNYSESRINSQLVDATCVVGLEGKGREEKFGIGKATLLVELTTNGEKGFEMATTNLDVTNGIATHREDYDPDRDAGHHRLRVAQKAYVVKYNEESYVQL</sequence>
<evidence type="ECO:0000313" key="1">
    <source>
        <dbReference type="EMBL" id="GBP83790.1"/>
    </source>
</evidence>
<comment type="caution">
    <text evidence="1">The sequence shown here is derived from an EMBL/GenBank/DDBJ whole genome shotgun (WGS) entry which is preliminary data.</text>
</comment>
<reference evidence="1 2" key="1">
    <citation type="journal article" date="2019" name="Commun. Biol.">
        <title>The bagworm genome reveals a unique fibroin gene that provides high tensile strength.</title>
        <authorList>
            <person name="Kono N."/>
            <person name="Nakamura H."/>
            <person name="Ohtoshi R."/>
            <person name="Tomita M."/>
            <person name="Numata K."/>
            <person name="Arakawa K."/>
        </authorList>
    </citation>
    <scope>NUCLEOTIDE SEQUENCE [LARGE SCALE GENOMIC DNA]</scope>
</reference>